<organism evidence="1 2">
    <name type="scientific">Dentiscutata heterogama</name>
    <dbReference type="NCBI Taxonomy" id="1316150"/>
    <lineage>
        <taxon>Eukaryota</taxon>
        <taxon>Fungi</taxon>
        <taxon>Fungi incertae sedis</taxon>
        <taxon>Mucoromycota</taxon>
        <taxon>Glomeromycotina</taxon>
        <taxon>Glomeromycetes</taxon>
        <taxon>Diversisporales</taxon>
        <taxon>Gigasporaceae</taxon>
        <taxon>Dentiscutata</taxon>
    </lineage>
</organism>
<gene>
    <name evidence="1" type="ORF">DHETER_LOCUS13825</name>
</gene>
<feature type="non-terminal residue" evidence="1">
    <location>
        <position position="1"/>
    </location>
</feature>
<accession>A0ACA9Q4M4</accession>
<dbReference type="EMBL" id="CAJVPU010039565">
    <property type="protein sequence ID" value="CAG8737344.1"/>
    <property type="molecule type" value="Genomic_DNA"/>
</dbReference>
<comment type="caution">
    <text evidence="1">The sequence shown here is derived from an EMBL/GenBank/DDBJ whole genome shotgun (WGS) entry which is preliminary data.</text>
</comment>
<name>A0ACA9Q4M4_9GLOM</name>
<protein>
    <submittedName>
        <fullName evidence="1">6393_t:CDS:1</fullName>
    </submittedName>
</protein>
<evidence type="ECO:0000313" key="1">
    <source>
        <dbReference type="EMBL" id="CAG8737344.1"/>
    </source>
</evidence>
<keyword evidence="2" id="KW-1185">Reference proteome</keyword>
<proteinExistence type="predicted"/>
<reference evidence="1" key="1">
    <citation type="submission" date="2021-06" db="EMBL/GenBank/DDBJ databases">
        <authorList>
            <person name="Kallberg Y."/>
            <person name="Tangrot J."/>
            <person name="Rosling A."/>
        </authorList>
    </citation>
    <scope>NUCLEOTIDE SEQUENCE</scope>
    <source>
        <strain evidence="1">IL203A</strain>
    </source>
</reference>
<sequence length="70" mass="8172">STNPNDIDDDNIEPDYDDNDDQNNDDYDDEQEEFSESAESDNSDGDEEINVEDPIRMLFERVFVNDSWTC</sequence>
<evidence type="ECO:0000313" key="2">
    <source>
        <dbReference type="Proteomes" id="UP000789702"/>
    </source>
</evidence>
<feature type="non-terminal residue" evidence="1">
    <location>
        <position position="70"/>
    </location>
</feature>
<dbReference type="Proteomes" id="UP000789702">
    <property type="component" value="Unassembled WGS sequence"/>
</dbReference>